<feature type="transmembrane region" description="Helical" evidence="7">
    <location>
        <begin position="51"/>
        <end position="69"/>
    </location>
</feature>
<evidence type="ECO:0000256" key="5">
    <source>
        <dbReference type="ARBA" id="ARBA00023136"/>
    </source>
</evidence>
<feature type="transmembrane region" description="Helical" evidence="7">
    <location>
        <begin position="197"/>
        <end position="215"/>
    </location>
</feature>
<accession>A0A8J3GC93</accession>
<evidence type="ECO:0000256" key="3">
    <source>
        <dbReference type="ARBA" id="ARBA00022692"/>
    </source>
</evidence>
<keyword evidence="4 7" id="KW-1133">Transmembrane helix</keyword>
<dbReference type="InterPro" id="IPR038377">
    <property type="entry name" value="Na/Glc_symporter_sf"/>
</dbReference>
<sequence length="537" mass="58853">MALNIFENKNMNIHQHLHPLDFGVVVLYLLLLVGIGAYISFRQKKSCERDYFLAGGSLRWYSIGLTMWGTNVGPSMLIASCAVGYTTGIVAGNFSWYAFIFIGLLALVFAPHYKNTGVSTLPEFMGQRFNATTREMLAWYSLVTILISWLGLTLYAGGLLVSQIMAWPLWASVSALMLLATFFAVAGGLEAIAITNVFQMILLIVASSVLVIAGLNKLGGIDRLLTELPADYGRLFLPADNPDYPWVAIILGYPVLGIWFWCTDQSMVQSVLGAKNLEQGQLGTNLTGWLKIIDVPLFILPGMIAYLLYPTLADPNEAYMTLVTDLLPVGMVGLIMAVLIAALVSTIDSALNSLSTVFTMDIYARRFRPDAPPQRLVVVGRTVVVAGAVGAILIALGLDQIKGMDLFSLFQAILGYLAPPMAAVFLLGVTWKRMTTPAANIGLVVGSVVSLAVGVMQLRNWPDPAFWPHFLLVSFFLFAFIMLLMVVVSLATPSDKKSDFPTLTQSYAALNYVPSRRVLWLWGALSVFMFSLYFIFN</sequence>
<feature type="transmembrane region" description="Helical" evidence="7">
    <location>
        <begin position="518"/>
        <end position="536"/>
    </location>
</feature>
<dbReference type="GO" id="GO:0005886">
    <property type="term" value="C:plasma membrane"/>
    <property type="evidence" value="ECO:0007669"/>
    <property type="project" value="TreeGrafter"/>
</dbReference>
<feature type="transmembrane region" description="Helical" evidence="7">
    <location>
        <begin position="244"/>
        <end position="262"/>
    </location>
</feature>
<evidence type="ECO:0000256" key="1">
    <source>
        <dbReference type="ARBA" id="ARBA00004141"/>
    </source>
</evidence>
<organism evidence="8 9">
    <name type="scientific">Persicitalea jodogahamensis</name>
    <dbReference type="NCBI Taxonomy" id="402147"/>
    <lineage>
        <taxon>Bacteria</taxon>
        <taxon>Pseudomonadati</taxon>
        <taxon>Bacteroidota</taxon>
        <taxon>Cytophagia</taxon>
        <taxon>Cytophagales</taxon>
        <taxon>Spirosomataceae</taxon>
        <taxon>Persicitalea</taxon>
    </lineage>
</organism>
<reference evidence="8 9" key="1">
    <citation type="journal article" date="2014" name="Int. J. Syst. Evol. Microbiol.">
        <title>Complete genome sequence of Corynebacterium casei LMG S-19264T (=DSM 44701T), isolated from a smear-ripened cheese.</title>
        <authorList>
            <consortium name="US DOE Joint Genome Institute (JGI-PGF)"/>
            <person name="Walter F."/>
            <person name="Albersmeier A."/>
            <person name="Kalinowski J."/>
            <person name="Ruckert C."/>
        </authorList>
    </citation>
    <scope>NUCLEOTIDE SEQUENCE [LARGE SCALE GENOMIC DNA]</scope>
    <source>
        <strain evidence="8 9">KCTC 12866</strain>
    </source>
</reference>
<feature type="transmembrane region" description="Helical" evidence="7">
    <location>
        <begin position="329"/>
        <end position="355"/>
    </location>
</feature>
<keyword evidence="3 7" id="KW-0812">Transmembrane</keyword>
<gene>
    <name evidence="8" type="ORF">GCM10007390_48170</name>
</gene>
<dbReference type="Pfam" id="PF00474">
    <property type="entry name" value="SSF"/>
    <property type="match status" value="1"/>
</dbReference>
<dbReference type="EMBL" id="BMXF01000007">
    <property type="protein sequence ID" value="GHB86811.1"/>
    <property type="molecule type" value="Genomic_DNA"/>
</dbReference>
<feature type="transmembrane region" description="Helical" evidence="7">
    <location>
        <begin position="376"/>
        <end position="397"/>
    </location>
</feature>
<comment type="subcellular location">
    <subcellularLocation>
        <location evidence="1">Membrane</location>
        <topology evidence="1">Multi-pass membrane protein</topology>
    </subcellularLocation>
</comment>
<feature type="transmembrane region" description="Helical" evidence="7">
    <location>
        <begin position="470"/>
        <end position="491"/>
    </location>
</feature>
<evidence type="ECO:0000313" key="9">
    <source>
        <dbReference type="Proteomes" id="UP000598271"/>
    </source>
</evidence>
<comment type="caution">
    <text evidence="8">The sequence shown here is derived from an EMBL/GenBank/DDBJ whole genome shotgun (WGS) entry which is preliminary data.</text>
</comment>
<name>A0A8J3GC93_9BACT</name>
<evidence type="ECO:0000256" key="6">
    <source>
        <dbReference type="RuleBase" id="RU362091"/>
    </source>
</evidence>
<dbReference type="PROSITE" id="PS50283">
    <property type="entry name" value="NA_SOLUT_SYMP_3"/>
    <property type="match status" value="1"/>
</dbReference>
<evidence type="ECO:0000256" key="2">
    <source>
        <dbReference type="ARBA" id="ARBA00006434"/>
    </source>
</evidence>
<feature type="transmembrane region" description="Helical" evidence="7">
    <location>
        <begin position="164"/>
        <end position="185"/>
    </location>
</feature>
<evidence type="ECO:0000256" key="4">
    <source>
        <dbReference type="ARBA" id="ARBA00022989"/>
    </source>
</evidence>
<protein>
    <submittedName>
        <fullName evidence="8">Solute:sodium symporter (SSS) family transporter</fullName>
    </submittedName>
</protein>
<dbReference type="Gene3D" id="1.20.1730.10">
    <property type="entry name" value="Sodium/glucose cotransporter"/>
    <property type="match status" value="1"/>
</dbReference>
<feature type="transmembrane region" description="Helical" evidence="7">
    <location>
        <begin position="438"/>
        <end position="458"/>
    </location>
</feature>
<feature type="transmembrane region" description="Helical" evidence="7">
    <location>
        <begin position="409"/>
        <end position="431"/>
    </location>
</feature>
<dbReference type="PANTHER" id="PTHR11819:SF195">
    <property type="entry name" value="SODIUM_GLUCOSE COTRANSPORTER 4"/>
    <property type="match status" value="1"/>
</dbReference>
<feature type="transmembrane region" description="Helical" evidence="7">
    <location>
        <begin position="289"/>
        <end position="309"/>
    </location>
</feature>
<evidence type="ECO:0000313" key="8">
    <source>
        <dbReference type="EMBL" id="GHB86811.1"/>
    </source>
</evidence>
<keyword evidence="5 7" id="KW-0472">Membrane</keyword>
<dbReference type="NCBIfam" id="TIGR00813">
    <property type="entry name" value="sss"/>
    <property type="match status" value="1"/>
</dbReference>
<dbReference type="AlphaFoldDB" id="A0A8J3GC93"/>
<keyword evidence="9" id="KW-1185">Reference proteome</keyword>
<feature type="transmembrane region" description="Helical" evidence="7">
    <location>
        <begin position="137"/>
        <end position="158"/>
    </location>
</feature>
<feature type="transmembrane region" description="Helical" evidence="7">
    <location>
        <begin position="20"/>
        <end position="39"/>
    </location>
</feature>
<evidence type="ECO:0000256" key="7">
    <source>
        <dbReference type="SAM" id="Phobius"/>
    </source>
</evidence>
<proteinExistence type="inferred from homology"/>
<comment type="similarity">
    <text evidence="2 6">Belongs to the sodium:solute symporter (SSF) (TC 2.A.21) family.</text>
</comment>
<dbReference type="GO" id="GO:0005412">
    <property type="term" value="F:D-glucose:sodium symporter activity"/>
    <property type="evidence" value="ECO:0007669"/>
    <property type="project" value="TreeGrafter"/>
</dbReference>
<feature type="transmembrane region" description="Helical" evidence="7">
    <location>
        <begin position="89"/>
        <end position="110"/>
    </location>
</feature>
<dbReference type="PANTHER" id="PTHR11819">
    <property type="entry name" value="SOLUTE CARRIER FAMILY 5"/>
    <property type="match status" value="1"/>
</dbReference>
<dbReference type="InterPro" id="IPR001734">
    <property type="entry name" value="Na/solute_symporter"/>
</dbReference>
<dbReference type="Proteomes" id="UP000598271">
    <property type="component" value="Unassembled WGS sequence"/>
</dbReference>